<evidence type="ECO:0000313" key="5">
    <source>
        <dbReference type="Proteomes" id="UP001431776"/>
    </source>
</evidence>
<gene>
    <name evidence="4" type="ORF">QJ522_21670</name>
</gene>
<dbReference type="Pfam" id="PF09977">
    <property type="entry name" value="Tad_C"/>
    <property type="match status" value="1"/>
</dbReference>
<organism evidence="4 5">
    <name type="scientific">Anaerobaca lacustris</name>
    <dbReference type="NCBI Taxonomy" id="3044600"/>
    <lineage>
        <taxon>Bacteria</taxon>
        <taxon>Pseudomonadati</taxon>
        <taxon>Planctomycetota</taxon>
        <taxon>Phycisphaerae</taxon>
        <taxon>Sedimentisphaerales</taxon>
        <taxon>Anaerobacaceae</taxon>
        <taxon>Anaerobaca</taxon>
    </lineage>
</organism>
<dbReference type="RefSeq" id="WP_349247092.1">
    <property type="nucleotide sequence ID" value="NZ_JASCXX010000046.1"/>
</dbReference>
<name>A0AAW6U4B0_9BACT</name>
<dbReference type="InterPro" id="IPR028087">
    <property type="entry name" value="Tad_N"/>
</dbReference>
<protein>
    <submittedName>
        <fullName evidence="4">Pilus assembly protein TadG-related protein</fullName>
    </submittedName>
</protein>
<keyword evidence="5" id="KW-1185">Reference proteome</keyword>
<reference evidence="4" key="1">
    <citation type="submission" date="2023-05" db="EMBL/GenBank/DDBJ databases">
        <title>Anaerotaeda fermentans gen. nov., sp. nov., a novel anaerobic planctomycete of the new family within the order Sedimentisphaerales isolated from Taman Peninsula, Russia.</title>
        <authorList>
            <person name="Khomyakova M.A."/>
            <person name="Merkel A.Y."/>
            <person name="Slobodkin A.I."/>
        </authorList>
    </citation>
    <scope>NUCLEOTIDE SEQUENCE</scope>
    <source>
        <strain evidence="4">M17dextr</strain>
    </source>
</reference>
<dbReference type="Proteomes" id="UP001431776">
    <property type="component" value="Unassembled WGS sequence"/>
</dbReference>
<accession>A0AAW6U4B0</accession>
<evidence type="ECO:0000259" key="3">
    <source>
        <dbReference type="Pfam" id="PF13400"/>
    </source>
</evidence>
<dbReference type="Pfam" id="PF13400">
    <property type="entry name" value="Tad"/>
    <property type="match status" value="1"/>
</dbReference>
<proteinExistence type="predicted"/>
<feature type="domain" description="Putative Flp pilus-assembly TadG-like N-terminal" evidence="3">
    <location>
        <begin position="20"/>
        <end position="64"/>
    </location>
</feature>
<dbReference type="AlphaFoldDB" id="A0AAW6U4B0"/>
<keyword evidence="1" id="KW-0812">Transmembrane</keyword>
<dbReference type="EMBL" id="JASCXX010000046">
    <property type="protein sequence ID" value="MDI6451685.1"/>
    <property type="molecule type" value="Genomic_DNA"/>
</dbReference>
<evidence type="ECO:0000313" key="4">
    <source>
        <dbReference type="EMBL" id="MDI6451685.1"/>
    </source>
</evidence>
<comment type="caution">
    <text evidence="4">The sequence shown here is derived from an EMBL/GenBank/DDBJ whole genome shotgun (WGS) entry which is preliminary data.</text>
</comment>
<evidence type="ECO:0000259" key="2">
    <source>
        <dbReference type="Pfam" id="PF09977"/>
    </source>
</evidence>
<keyword evidence="1" id="KW-0472">Membrane</keyword>
<evidence type="ECO:0000256" key="1">
    <source>
        <dbReference type="SAM" id="Phobius"/>
    </source>
</evidence>
<feature type="domain" description="DUF2134" evidence="2">
    <location>
        <begin position="71"/>
        <end position="170"/>
    </location>
</feature>
<keyword evidence="1" id="KW-1133">Transmembrane helix</keyword>
<dbReference type="InterPro" id="IPR018705">
    <property type="entry name" value="DUF2134_membrane"/>
</dbReference>
<sequence length="507" mass="53261">MRQTQTRRRRLRRRFPKGIALPWAAIIILVMVLMVGLSIDMAIAAVGKHQSQNAADAAALAGAQIVKRSPVAGVIERAYDTANKNHVMKLAVVLNETQQDADGSNVDSIDIIVGRWVTVNKTFLPTFDAPNAVRAVVRRGTDGAVQGPVALIFGHMVGTDTVALESRATAWCNDSSGAGLICLAGNPIDPKTNKPMPGLYLNGTGNLDIQNGGIHVNSTLEGDKSGAGVYFQGGPEVDAGFINVVGFSDPRPYEEGAWASIFAEGEDAVGGFSVTEGVDPVPDPLQSVRDNPPVLSVDDIPLYPEGTAKAGQPIVETINDSWVSTYGGTLQPGYYPGGIAITNTGTSLVLEPGYYCLGGGNKKNNETGLICNGGNLTAIGVTLYITEDIYNADGLYGKVDLGGNGTITITSIGDEMDPPETSGEPGISIWQDPENPNPASFSGTSNFNITGTLYFPDPIHVDIGGTPESMGNQILCGSLSLSGTAPIYVNYDGRNPGESSFRSMLVK</sequence>
<feature type="transmembrane region" description="Helical" evidence="1">
    <location>
        <begin position="21"/>
        <end position="46"/>
    </location>
</feature>